<dbReference type="Proteomes" id="UP000184089">
    <property type="component" value="Unassembled WGS sequence"/>
</dbReference>
<dbReference type="Pfam" id="PF04909">
    <property type="entry name" value="Amidohydro_2"/>
    <property type="match status" value="1"/>
</dbReference>
<protein>
    <submittedName>
        <fullName evidence="3">Amidohydrolase family protein</fullName>
    </submittedName>
</protein>
<dbReference type="PANTHER" id="PTHR21240:SF28">
    <property type="entry name" value="ISO-OROTATE DECARBOXYLASE (EUROFUNG)"/>
    <property type="match status" value="1"/>
</dbReference>
<evidence type="ECO:0000313" key="5">
    <source>
        <dbReference type="Proteomes" id="UP000184089"/>
    </source>
</evidence>
<dbReference type="InterPro" id="IPR032465">
    <property type="entry name" value="ACMSD"/>
</dbReference>
<reference evidence="3 6" key="3">
    <citation type="journal article" date="2019" name="Nat. Med.">
        <title>A library of human gut bacterial isolates paired with longitudinal multiomics data enables mechanistic microbiome research.</title>
        <authorList>
            <person name="Poyet M."/>
            <person name="Groussin M."/>
            <person name="Gibbons S.M."/>
            <person name="Avila-Pacheco J."/>
            <person name="Jiang X."/>
            <person name="Kearney S.M."/>
            <person name="Perrotta A.R."/>
            <person name="Berdy B."/>
            <person name="Zhao S."/>
            <person name="Lieberman T.D."/>
            <person name="Swanson P.K."/>
            <person name="Smith M."/>
            <person name="Roesemann S."/>
            <person name="Alexander J.E."/>
            <person name="Rich S.A."/>
            <person name="Livny J."/>
            <person name="Vlamakis H."/>
            <person name="Clish C."/>
            <person name="Bullock K."/>
            <person name="Deik A."/>
            <person name="Scott J."/>
            <person name="Pierce K.A."/>
            <person name="Xavier R.J."/>
            <person name="Alm E.J."/>
        </authorList>
    </citation>
    <scope>NUCLEOTIDE SEQUENCE [LARGE SCALE GENOMIC DNA]</scope>
    <source>
        <strain evidence="3 6">BIOML-A2</strain>
    </source>
</reference>
<keyword evidence="6" id="KW-1185">Reference proteome</keyword>
<dbReference type="InterPro" id="IPR032466">
    <property type="entry name" value="Metal_Hydrolase"/>
</dbReference>
<accession>A0AAQ1MG54</accession>
<keyword evidence="1" id="KW-0456">Lyase</keyword>
<dbReference type="SUPFAM" id="SSF51556">
    <property type="entry name" value="Metallo-dependent hydrolases"/>
    <property type="match status" value="1"/>
</dbReference>
<evidence type="ECO:0000313" key="6">
    <source>
        <dbReference type="Proteomes" id="UP000474718"/>
    </source>
</evidence>
<organism evidence="4 5">
    <name type="scientific">Bittarella massiliensis</name>
    <name type="common">ex Durand et al. 2017</name>
    <dbReference type="NCBI Taxonomy" id="1720313"/>
    <lineage>
        <taxon>Bacteria</taxon>
        <taxon>Bacillati</taxon>
        <taxon>Bacillota</taxon>
        <taxon>Clostridia</taxon>
        <taxon>Eubacteriales</taxon>
        <taxon>Oscillospiraceae</taxon>
        <taxon>Bittarella (ex Durand et al. 2017)</taxon>
    </lineage>
</organism>
<dbReference type="Proteomes" id="UP000474718">
    <property type="component" value="Unassembled WGS sequence"/>
</dbReference>
<dbReference type="RefSeq" id="WP_021661077.1">
    <property type="nucleotide sequence ID" value="NZ_FQVY01000007.1"/>
</dbReference>
<dbReference type="AlphaFoldDB" id="A0AAQ1MG54"/>
<gene>
    <name evidence="3" type="ORF">GT747_13920</name>
    <name evidence="4" type="ORF">SAMN05444424_2950</name>
</gene>
<dbReference type="GO" id="GO:0005737">
    <property type="term" value="C:cytoplasm"/>
    <property type="evidence" value="ECO:0007669"/>
    <property type="project" value="TreeGrafter"/>
</dbReference>
<name>A0AAQ1MG54_9FIRM</name>
<feature type="domain" description="Amidohydrolase-related" evidence="2">
    <location>
        <begin position="6"/>
        <end position="262"/>
    </location>
</feature>
<evidence type="ECO:0000313" key="4">
    <source>
        <dbReference type="EMBL" id="SHG66881.1"/>
    </source>
</evidence>
<dbReference type="GO" id="GO:0019748">
    <property type="term" value="P:secondary metabolic process"/>
    <property type="evidence" value="ECO:0007669"/>
    <property type="project" value="TreeGrafter"/>
</dbReference>
<dbReference type="GO" id="GO:0016831">
    <property type="term" value="F:carboxy-lyase activity"/>
    <property type="evidence" value="ECO:0007669"/>
    <property type="project" value="InterPro"/>
</dbReference>
<dbReference type="InterPro" id="IPR006680">
    <property type="entry name" value="Amidohydro-rel"/>
</dbReference>
<dbReference type="GO" id="GO:0016787">
    <property type="term" value="F:hydrolase activity"/>
    <property type="evidence" value="ECO:0007669"/>
    <property type="project" value="InterPro"/>
</dbReference>
<proteinExistence type="predicted"/>
<reference evidence="4" key="2">
    <citation type="submission" date="2016-11" db="EMBL/GenBank/DDBJ databases">
        <authorList>
            <person name="Varghese N."/>
            <person name="Submissions S."/>
        </authorList>
    </citation>
    <scope>NUCLEOTIDE SEQUENCE</scope>
    <source>
        <strain evidence="4">DSM 4029</strain>
    </source>
</reference>
<dbReference type="EMBL" id="WWVX01000011">
    <property type="protein sequence ID" value="MZL70847.1"/>
    <property type="molecule type" value="Genomic_DNA"/>
</dbReference>
<comment type="caution">
    <text evidence="4">The sequence shown here is derived from an EMBL/GenBank/DDBJ whole genome shotgun (WGS) entry which is preliminary data.</text>
</comment>
<dbReference type="Gene3D" id="3.20.20.140">
    <property type="entry name" value="Metal-dependent hydrolases"/>
    <property type="match status" value="1"/>
</dbReference>
<dbReference type="PANTHER" id="PTHR21240">
    <property type="entry name" value="2-AMINO-3-CARBOXYLMUCONATE-6-SEMIALDEHYDE DECARBOXYLASE"/>
    <property type="match status" value="1"/>
</dbReference>
<sequence length="280" mass="31928">MPQYIIDAHTHIFPRKIAAKAASSIGEFYSLDMQFDGMTHELLEEGDRCGVALFLVCSVATKAEQVSSINDFVASKVNLHPDRLIGLGALHPEMEDPYAEIERIIALGLRGIKLHSDFQCFDINDERMMPVYRRLAERGLPVLFHTGDARYDYSRPEKLARVARAVPELTCIGAHFGGYQRWEEAAQTLCLPNVYVDCSSSLFALGREEALALIDRFGPDKIFFGTDFPMWDCAAELDRLYALRLPQETLDKIFWQNFCRLFSVPVSRLEDYYRAHPQPR</sequence>
<reference evidence="5" key="1">
    <citation type="submission" date="2016-11" db="EMBL/GenBank/DDBJ databases">
        <authorList>
            <person name="Jaros S."/>
            <person name="Januszkiewicz K."/>
            <person name="Wedrychowicz H."/>
        </authorList>
    </citation>
    <scope>NUCLEOTIDE SEQUENCE [LARGE SCALE GENOMIC DNA]</scope>
    <source>
        <strain evidence="5">DSM 4029</strain>
    </source>
</reference>
<evidence type="ECO:0000256" key="1">
    <source>
        <dbReference type="ARBA" id="ARBA00023239"/>
    </source>
</evidence>
<evidence type="ECO:0000259" key="2">
    <source>
        <dbReference type="Pfam" id="PF04909"/>
    </source>
</evidence>
<dbReference type="EMBL" id="FQVY01000007">
    <property type="protein sequence ID" value="SHG66881.1"/>
    <property type="molecule type" value="Genomic_DNA"/>
</dbReference>
<evidence type="ECO:0000313" key="3">
    <source>
        <dbReference type="EMBL" id="MZL70847.1"/>
    </source>
</evidence>
<dbReference type="CDD" id="cd01292">
    <property type="entry name" value="metallo-dependent_hydrolases"/>
    <property type="match status" value="1"/>
</dbReference>